<evidence type="ECO:0000259" key="4">
    <source>
        <dbReference type="PROSITE" id="PS50118"/>
    </source>
</evidence>
<dbReference type="Gene3D" id="1.10.30.10">
    <property type="entry name" value="High mobility group box domain"/>
    <property type="match status" value="2"/>
</dbReference>
<keyword evidence="6" id="KW-1185">Reference proteome</keyword>
<feature type="coiled-coil region" evidence="2">
    <location>
        <begin position="274"/>
        <end position="301"/>
    </location>
</feature>
<gene>
    <name evidence="5" type="ORF">BKA59DRAFT_508192</name>
</gene>
<name>A0A8K0S8K5_9HYPO</name>
<comment type="caution">
    <text evidence="5">The sequence shown here is derived from an EMBL/GenBank/DDBJ whole genome shotgun (WGS) entry which is preliminary data.</text>
</comment>
<feature type="compositionally biased region" description="Low complexity" evidence="3">
    <location>
        <begin position="63"/>
        <end position="91"/>
    </location>
</feature>
<dbReference type="SUPFAM" id="SSF47095">
    <property type="entry name" value="HMG-box"/>
    <property type="match status" value="2"/>
</dbReference>
<dbReference type="PROSITE" id="PS50118">
    <property type="entry name" value="HMG_BOX_2"/>
    <property type="match status" value="1"/>
</dbReference>
<feature type="compositionally biased region" description="Low complexity" evidence="3">
    <location>
        <begin position="46"/>
        <end position="55"/>
    </location>
</feature>
<evidence type="ECO:0000256" key="3">
    <source>
        <dbReference type="SAM" id="MobiDB-lite"/>
    </source>
</evidence>
<feature type="compositionally biased region" description="Basic and acidic residues" evidence="3">
    <location>
        <begin position="104"/>
        <end position="118"/>
    </location>
</feature>
<dbReference type="InterPro" id="IPR036910">
    <property type="entry name" value="HMG_box_dom_sf"/>
</dbReference>
<evidence type="ECO:0000313" key="5">
    <source>
        <dbReference type="EMBL" id="KAH7257293.1"/>
    </source>
</evidence>
<accession>A0A8K0S8K5</accession>
<dbReference type="OrthoDB" id="1919336at2759"/>
<evidence type="ECO:0000256" key="1">
    <source>
        <dbReference type="PROSITE-ProRule" id="PRU00267"/>
    </source>
</evidence>
<keyword evidence="1" id="KW-0539">Nucleus</keyword>
<dbReference type="GO" id="GO:0005634">
    <property type="term" value="C:nucleus"/>
    <property type="evidence" value="ECO:0007669"/>
    <property type="project" value="UniProtKB-UniRule"/>
</dbReference>
<dbReference type="Pfam" id="PF09011">
    <property type="entry name" value="HMG_box_2"/>
    <property type="match status" value="1"/>
</dbReference>
<dbReference type="GO" id="GO:0003677">
    <property type="term" value="F:DNA binding"/>
    <property type="evidence" value="ECO:0007669"/>
    <property type="project" value="UniProtKB-UniRule"/>
</dbReference>
<reference evidence="5" key="1">
    <citation type="journal article" date="2021" name="Nat. Commun.">
        <title>Genetic determinants of endophytism in the Arabidopsis root mycobiome.</title>
        <authorList>
            <person name="Mesny F."/>
            <person name="Miyauchi S."/>
            <person name="Thiergart T."/>
            <person name="Pickel B."/>
            <person name="Atanasova L."/>
            <person name="Karlsson M."/>
            <person name="Huettel B."/>
            <person name="Barry K.W."/>
            <person name="Haridas S."/>
            <person name="Chen C."/>
            <person name="Bauer D."/>
            <person name="Andreopoulos W."/>
            <person name="Pangilinan J."/>
            <person name="LaButti K."/>
            <person name="Riley R."/>
            <person name="Lipzen A."/>
            <person name="Clum A."/>
            <person name="Drula E."/>
            <person name="Henrissat B."/>
            <person name="Kohler A."/>
            <person name="Grigoriev I.V."/>
            <person name="Martin F.M."/>
            <person name="Hacquard S."/>
        </authorList>
    </citation>
    <scope>NUCLEOTIDE SEQUENCE</scope>
    <source>
        <strain evidence="5">MPI-SDFR-AT-0068</strain>
    </source>
</reference>
<proteinExistence type="predicted"/>
<keyword evidence="1" id="KW-0238">DNA-binding</keyword>
<evidence type="ECO:0000313" key="6">
    <source>
        <dbReference type="Proteomes" id="UP000813427"/>
    </source>
</evidence>
<organism evidence="5 6">
    <name type="scientific">Fusarium tricinctum</name>
    <dbReference type="NCBI Taxonomy" id="61284"/>
    <lineage>
        <taxon>Eukaryota</taxon>
        <taxon>Fungi</taxon>
        <taxon>Dikarya</taxon>
        <taxon>Ascomycota</taxon>
        <taxon>Pezizomycotina</taxon>
        <taxon>Sordariomycetes</taxon>
        <taxon>Hypocreomycetidae</taxon>
        <taxon>Hypocreales</taxon>
        <taxon>Nectriaceae</taxon>
        <taxon>Fusarium</taxon>
        <taxon>Fusarium tricinctum species complex</taxon>
    </lineage>
</organism>
<dbReference type="InterPro" id="IPR009071">
    <property type="entry name" value="HMG_box_dom"/>
</dbReference>
<feature type="DNA-binding region" description="HMG box" evidence="1">
    <location>
        <begin position="239"/>
        <end position="303"/>
    </location>
</feature>
<dbReference type="SMART" id="SM00398">
    <property type="entry name" value="HMG"/>
    <property type="match status" value="2"/>
</dbReference>
<keyword evidence="2" id="KW-0175">Coiled coil</keyword>
<dbReference type="AlphaFoldDB" id="A0A8K0S8K5"/>
<dbReference type="Proteomes" id="UP000813427">
    <property type="component" value="Unassembled WGS sequence"/>
</dbReference>
<feature type="region of interest" description="Disordered" evidence="3">
    <location>
        <begin position="46"/>
        <end position="118"/>
    </location>
</feature>
<protein>
    <recommendedName>
        <fullName evidence="4">HMG box domain-containing protein</fullName>
    </recommendedName>
</protein>
<dbReference type="EMBL" id="JAGPXF010000002">
    <property type="protein sequence ID" value="KAH7257293.1"/>
    <property type="molecule type" value="Genomic_DNA"/>
</dbReference>
<feature type="domain" description="HMG box" evidence="4">
    <location>
        <begin position="239"/>
        <end position="303"/>
    </location>
</feature>
<sequence length="313" mass="35053">MLTSVGRASARRVQTSHFTTSTPATTQLLCRKSAITPALPIRSFTASAWSPSPATSDKKPAKKTTTTTTTTKKTAATTTKPKSKPKSSATETKTKTKAKAKPKATVEKPKKPKKEVDPEKLKKLEIRDIKKWALKVKLTTLPASSWLLYTFEHRASHLGAGGLTQQATAMAEKFRQLDESEVQELARRAAINREKNVENYKAWVETYEPARIFLANKARRRLAFLTGKPHKLITDDRLPVRPAGSYAIFLRENYATFSNPDAQERFKDLAQAWKDMSQAEKDQYEERAAEQSIQYKAETEKLEARAKAIQDGA</sequence>
<dbReference type="CDD" id="cd00084">
    <property type="entry name" value="HMG-box_SF"/>
    <property type="match status" value="1"/>
</dbReference>
<evidence type="ECO:0000256" key="2">
    <source>
        <dbReference type="SAM" id="Coils"/>
    </source>
</evidence>